<dbReference type="EMBL" id="CP000530">
    <property type="protein sequence ID" value="ABM39626.1"/>
    <property type="molecule type" value="Genomic_DNA"/>
</dbReference>
<organism evidence="2 3">
    <name type="scientific">Polaromonas naphthalenivorans (strain CJ2)</name>
    <dbReference type="NCBI Taxonomy" id="365044"/>
    <lineage>
        <taxon>Bacteria</taxon>
        <taxon>Pseudomonadati</taxon>
        <taxon>Pseudomonadota</taxon>
        <taxon>Betaproteobacteria</taxon>
        <taxon>Burkholderiales</taxon>
        <taxon>Comamonadaceae</taxon>
        <taxon>Polaromonas</taxon>
    </lineage>
</organism>
<accession>A1VVE8</accession>
<keyword evidence="3" id="KW-1185">Reference proteome</keyword>
<dbReference type="Proteomes" id="UP000000644">
    <property type="component" value="Plasmid pPNAP01"/>
</dbReference>
<keyword evidence="1" id="KW-0812">Transmembrane</keyword>
<gene>
    <name evidence="2" type="ordered locus">Pnap_4344</name>
</gene>
<evidence type="ECO:0008006" key="4">
    <source>
        <dbReference type="Google" id="ProtNLM"/>
    </source>
</evidence>
<reference evidence="3" key="1">
    <citation type="journal article" date="2009" name="Environ. Microbiol.">
        <title>The genome of Polaromonas naphthalenivorans strain CJ2, isolated from coal tar-contaminated sediment, reveals physiological and metabolic versatility and evolution through extensive horizontal gene transfer.</title>
        <authorList>
            <person name="Yagi J.M."/>
            <person name="Sims D."/>
            <person name="Brettin T."/>
            <person name="Bruce D."/>
            <person name="Madsen E.L."/>
        </authorList>
    </citation>
    <scope>NUCLEOTIDE SEQUENCE [LARGE SCALE GENOMIC DNA]</scope>
    <source>
        <strain evidence="3">CJ2</strain>
        <plasmid evidence="3">Plasmid pPNAP01</plasmid>
    </source>
</reference>
<name>A1VVE8_POLNA</name>
<protein>
    <recommendedName>
        <fullName evidence="4">Transmembrane protein</fullName>
    </recommendedName>
</protein>
<dbReference type="RefSeq" id="WP_011797999.1">
    <property type="nucleotide sequence ID" value="NC_008757.1"/>
</dbReference>
<evidence type="ECO:0000256" key="1">
    <source>
        <dbReference type="SAM" id="Phobius"/>
    </source>
</evidence>
<feature type="transmembrane region" description="Helical" evidence="1">
    <location>
        <begin position="36"/>
        <end position="54"/>
    </location>
</feature>
<feature type="transmembrane region" description="Helical" evidence="1">
    <location>
        <begin position="60"/>
        <end position="78"/>
    </location>
</feature>
<keyword evidence="2" id="KW-0614">Plasmid</keyword>
<dbReference type="KEGG" id="pna:Pnap_4344"/>
<dbReference type="HOGENOM" id="CLU_2555389_0_0_4"/>
<evidence type="ECO:0000313" key="2">
    <source>
        <dbReference type="EMBL" id="ABM39626.1"/>
    </source>
</evidence>
<sequence>MTNDPNNGRARPSKIDQIIDEAYEEPRRNGVTAQEIFVCGLGTALLGLALLNIGALPGSLHAMGSVMVFVGVVAMVLIRRKL</sequence>
<evidence type="ECO:0000313" key="3">
    <source>
        <dbReference type="Proteomes" id="UP000000644"/>
    </source>
</evidence>
<keyword evidence="1" id="KW-1133">Transmembrane helix</keyword>
<proteinExistence type="predicted"/>
<keyword evidence="1" id="KW-0472">Membrane</keyword>
<dbReference type="AlphaFoldDB" id="A1VVE8"/>
<geneLocation type="plasmid" evidence="2 3">
    <name>pPNAP01</name>
</geneLocation>